<proteinExistence type="inferred from homology"/>
<dbReference type="Gene3D" id="3.40.50.10680">
    <property type="entry name" value="CofD-like domains"/>
    <property type="match status" value="1"/>
</dbReference>
<protein>
    <recommendedName>
        <fullName evidence="2">Putative gluconeogenesis factor</fullName>
    </recommendedName>
</protein>
<evidence type="ECO:0000313" key="4">
    <source>
        <dbReference type="Proteomes" id="UP000244906"/>
    </source>
</evidence>
<comment type="function">
    <text evidence="2">Required for morphogenesis under gluconeogenic growth conditions.</text>
</comment>
<comment type="caution">
    <text evidence="3">The sequence shown here is derived from an EMBL/GenBank/DDBJ whole genome shotgun (WGS) entry which is preliminary data.</text>
</comment>
<comment type="subcellular location">
    <subcellularLocation>
        <location evidence="2">Cytoplasm</location>
    </subcellularLocation>
</comment>
<dbReference type="PANTHER" id="PTHR30135:SF3">
    <property type="entry name" value="GLUCONEOGENESIS FACTOR-RELATED"/>
    <property type="match status" value="1"/>
</dbReference>
<sequence length="354" mass="38930">MLDSKVTIDRVMTQPLNTTLSPAKNNKPLSIVTIGGGTGQFALLSALRDLPNINICAIVSMADSGGSTGKLRDELGILPPGDVLKCLLALSPQREIMRDMLLKRFSADGRLQGHNAGNMLLTMLSQYAGDFPSAIQAMAEMLNVTQKILPVSTDRVTLVADLDSGQRIFGESAIDLPRTRTLSKISNIYLVPHHGDSVTAYPPVLEALKNADVILLGPGDLYTSLIPNLLVPEVAQTLKDVSAPLVYLCNIMTKHSETRGFSAEDFLSAVEKTIKRKIDHLVINNRKPEQKTLEHYLANESQLVSISDRQQLEKKCQIWDVDLLDDTAGILRHSTEKMSFNLEKVIRKLSHSRN</sequence>
<dbReference type="AlphaFoldDB" id="A0A2V1H791"/>
<dbReference type="Pfam" id="PF01933">
    <property type="entry name" value="CofD"/>
    <property type="match status" value="1"/>
</dbReference>
<dbReference type="PANTHER" id="PTHR30135">
    <property type="entry name" value="UNCHARACTERIZED PROTEIN YVCK-RELATED"/>
    <property type="match status" value="1"/>
</dbReference>
<dbReference type="Proteomes" id="UP000244906">
    <property type="component" value="Unassembled WGS sequence"/>
</dbReference>
<dbReference type="GO" id="GO:0043743">
    <property type="term" value="F:LPPG:FO 2-phospho-L-lactate transferase activity"/>
    <property type="evidence" value="ECO:0007669"/>
    <property type="project" value="InterPro"/>
</dbReference>
<dbReference type="NCBIfam" id="TIGR01826">
    <property type="entry name" value="CofD_related"/>
    <property type="match status" value="1"/>
</dbReference>
<dbReference type="GO" id="GO:0008360">
    <property type="term" value="P:regulation of cell shape"/>
    <property type="evidence" value="ECO:0007669"/>
    <property type="project" value="UniProtKB-UniRule"/>
</dbReference>
<name>A0A2V1H791_9GAMM</name>
<reference evidence="3 4" key="1">
    <citation type="submission" date="2018-04" db="EMBL/GenBank/DDBJ databases">
        <title>Thalassorhabdus spongiae gen. nov., sp. nov., isolated from a marine sponge in South-West Iceland.</title>
        <authorList>
            <person name="Knobloch S."/>
            <person name="Daussin A."/>
            <person name="Johannsson R."/>
            <person name="Marteinsson V.T."/>
        </authorList>
    </citation>
    <scope>NUCLEOTIDE SEQUENCE [LARGE SCALE GENOMIC DNA]</scope>
    <source>
        <strain evidence="3 4">Hp12</strain>
    </source>
</reference>
<accession>A0A2V1H791</accession>
<dbReference type="InterPro" id="IPR010119">
    <property type="entry name" value="Gluconeogen_factor"/>
</dbReference>
<dbReference type="HAMAP" id="MF_00973">
    <property type="entry name" value="Gluconeogen_factor"/>
    <property type="match status" value="1"/>
</dbReference>
<dbReference type="GO" id="GO:0005737">
    <property type="term" value="C:cytoplasm"/>
    <property type="evidence" value="ECO:0007669"/>
    <property type="project" value="UniProtKB-SubCell"/>
</dbReference>
<evidence type="ECO:0000256" key="2">
    <source>
        <dbReference type="HAMAP-Rule" id="MF_00973"/>
    </source>
</evidence>
<comment type="similarity">
    <text evidence="2">Belongs to the gluconeogenesis factor family.</text>
</comment>
<dbReference type="InterPro" id="IPR002882">
    <property type="entry name" value="CofD"/>
</dbReference>
<keyword evidence="1 2" id="KW-0963">Cytoplasm</keyword>
<organism evidence="3 4">
    <name type="scientific">Pelagibaculum spongiae</name>
    <dbReference type="NCBI Taxonomy" id="2080658"/>
    <lineage>
        <taxon>Bacteria</taxon>
        <taxon>Pseudomonadati</taxon>
        <taxon>Pseudomonadota</taxon>
        <taxon>Gammaproteobacteria</taxon>
        <taxon>Oceanospirillales</taxon>
        <taxon>Pelagibaculum</taxon>
    </lineage>
</organism>
<evidence type="ECO:0000313" key="3">
    <source>
        <dbReference type="EMBL" id="PVZ72322.1"/>
    </source>
</evidence>
<dbReference type="EMBL" id="QDDL01000001">
    <property type="protein sequence ID" value="PVZ72322.1"/>
    <property type="molecule type" value="Genomic_DNA"/>
</dbReference>
<keyword evidence="4" id="KW-1185">Reference proteome</keyword>
<evidence type="ECO:0000256" key="1">
    <source>
        <dbReference type="ARBA" id="ARBA00022490"/>
    </source>
</evidence>
<dbReference type="SUPFAM" id="SSF142338">
    <property type="entry name" value="CofD-like"/>
    <property type="match status" value="1"/>
</dbReference>
<gene>
    <name evidence="3" type="ORF">DC094_04760</name>
</gene>
<dbReference type="InterPro" id="IPR038136">
    <property type="entry name" value="CofD-like_dom_sf"/>
</dbReference>
<dbReference type="CDD" id="cd07187">
    <property type="entry name" value="YvcK_like"/>
    <property type="match status" value="1"/>
</dbReference>